<dbReference type="GO" id="GO:0010494">
    <property type="term" value="C:cytoplasmic stress granule"/>
    <property type="evidence" value="ECO:0007669"/>
    <property type="project" value="TreeGrafter"/>
</dbReference>
<dbReference type="EMBL" id="RBNJ01027937">
    <property type="protein sequence ID" value="RUS14172.1"/>
    <property type="molecule type" value="Genomic_DNA"/>
</dbReference>
<evidence type="ECO:0000313" key="6">
    <source>
        <dbReference type="Proteomes" id="UP000274822"/>
    </source>
</evidence>
<keyword evidence="1" id="KW-0597">Phosphoprotein</keyword>
<evidence type="ECO:0000259" key="4">
    <source>
        <dbReference type="PROSITE" id="PS50961"/>
    </source>
</evidence>
<dbReference type="Proteomes" id="UP000274822">
    <property type="component" value="Unassembled WGS sequence"/>
</dbReference>
<keyword evidence="2 3" id="KW-0694">RNA-binding</keyword>
<name>A0A433P9J4_9FUNG</name>
<dbReference type="InterPro" id="IPR036390">
    <property type="entry name" value="WH_DNA-bd_sf"/>
</dbReference>
<accession>A0A433P9J4</accession>
<dbReference type="Gene3D" id="1.10.10.10">
    <property type="entry name" value="Winged helix-like DNA-binding domain superfamily/Winged helix DNA-binding domain"/>
    <property type="match status" value="1"/>
</dbReference>
<protein>
    <recommendedName>
        <fullName evidence="4">HTH La-type RNA-binding domain-containing protein</fullName>
    </recommendedName>
</protein>
<dbReference type="InterPro" id="IPR006630">
    <property type="entry name" value="La_HTH"/>
</dbReference>
<keyword evidence="6" id="KW-1185">Reference proteome</keyword>
<evidence type="ECO:0000256" key="3">
    <source>
        <dbReference type="PROSITE-ProRule" id="PRU00332"/>
    </source>
</evidence>
<dbReference type="InterPro" id="IPR045180">
    <property type="entry name" value="La_dom_prot"/>
</dbReference>
<evidence type="ECO:0000313" key="5">
    <source>
        <dbReference type="EMBL" id="RUS14172.1"/>
    </source>
</evidence>
<dbReference type="GO" id="GO:0003723">
    <property type="term" value="F:RNA binding"/>
    <property type="evidence" value="ECO:0007669"/>
    <property type="project" value="UniProtKB-UniRule"/>
</dbReference>
<reference evidence="5 6" key="1">
    <citation type="journal article" date="2018" name="New Phytol.">
        <title>Phylogenomics of Endogonaceae and evolution of mycorrhizas within Mucoromycota.</title>
        <authorList>
            <person name="Chang Y."/>
            <person name="Desiro A."/>
            <person name="Na H."/>
            <person name="Sandor L."/>
            <person name="Lipzen A."/>
            <person name="Clum A."/>
            <person name="Barry K."/>
            <person name="Grigoriev I.V."/>
            <person name="Martin F.M."/>
            <person name="Stajich J.E."/>
            <person name="Smith M.E."/>
            <person name="Bonito G."/>
            <person name="Spatafora J.W."/>
        </authorList>
    </citation>
    <scope>NUCLEOTIDE SEQUENCE [LARGE SCALE GENOMIC DNA]</scope>
    <source>
        <strain evidence="5 6">AD002</strain>
    </source>
</reference>
<gene>
    <name evidence="5" type="ORF">BC938DRAFT_477505</name>
</gene>
<dbReference type="SUPFAM" id="SSF46785">
    <property type="entry name" value="Winged helix' DNA-binding domain"/>
    <property type="match status" value="1"/>
</dbReference>
<dbReference type="PROSITE" id="PS50961">
    <property type="entry name" value="HTH_LA"/>
    <property type="match status" value="1"/>
</dbReference>
<sequence>MNSERYVPISVIAEFKLVRNLTTDRDLIVSVLRESSGVTVDETGTRVKPNISTPRNTIILRDIADAEESVRCGWDPDFAGGRKGVALRAGREWNSELMEISDIFSGEEGRPVKSVRREHGNAWFVTFETEEDALQMLFYIRGKNFKGRPIAGRMKSENILKS</sequence>
<dbReference type="PANTHER" id="PTHR22792:SF132">
    <property type="entry name" value="LA-RELATED PROTEIN 1"/>
    <property type="match status" value="1"/>
</dbReference>
<comment type="caution">
    <text evidence="5">The sequence shown here is derived from an EMBL/GenBank/DDBJ whole genome shotgun (WGS) entry which is preliminary data.</text>
</comment>
<evidence type="ECO:0000256" key="2">
    <source>
        <dbReference type="ARBA" id="ARBA00022884"/>
    </source>
</evidence>
<proteinExistence type="predicted"/>
<evidence type="ECO:0000256" key="1">
    <source>
        <dbReference type="ARBA" id="ARBA00022553"/>
    </source>
</evidence>
<dbReference type="AlphaFoldDB" id="A0A433P9J4"/>
<dbReference type="GO" id="GO:0045727">
    <property type="term" value="P:positive regulation of translation"/>
    <property type="evidence" value="ECO:0007669"/>
    <property type="project" value="TreeGrafter"/>
</dbReference>
<dbReference type="GO" id="GO:0005829">
    <property type="term" value="C:cytosol"/>
    <property type="evidence" value="ECO:0007669"/>
    <property type="project" value="TreeGrafter"/>
</dbReference>
<dbReference type="Pfam" id="PF26088">
    <property type="entry name" value="RRM_LARP4"/>
    <property type="match status" value="1"/>
</dbReference>
<dbReference type="SMART" id="SM00715">
    <property type="entry name" value="LA"/>
    <property type="match status" value="1"/>
</dbReference>
<dbReference type="InterPro" id="IPR058699">
    <property type="entry name" value="RRM_LARP4/4B"/>
</dbReference>
<dbReference type="InterPro" id="IPR036388">
    <property type="entry name" value="WH-like_DNA-bd_sf"/>
</dbReference>
<feature type="non-terminal residue" evidence="5">
    <location>
        <position position="162"/>
    </location>
</feature>
<organism evidence="5 6">
    <name type="scientific">Jimgerdemannia flammicorona</name>
    <dbReference type="NCBI Taxonomy" id="994334"/>
    <lineage>
        <taxon>Eukaryota</taxon>
        <taxon>Fungi</taxon>
        <taxon>Fungi incertae sedis</taxon>
        <taxon>Mucoromycota</taxon>
        <taxon>Mucoromycotina</taxon>
        <taxon>Endogonomycetes</taxon>
        <taxon>Endogonales</taxon>
        <taxon>Endogonaceae</taxon>
        <taxon>Jimgerdemannia</taxon>
    </lineage>
</organism>
<feature type="domain" description="HTH La-type RNA-binding" evidence="4">
    <location>
        <begin position="1"/>
        <end position="57"/>
    </location>
</feature>
<dbReference type="PANTHER" id="PTHR22792">
    <property type="entry name" value="LUPUS LA PROTEIN-RELATED"/>
    <property type="match status" value="1"/>
</dbReference>